<keyword evidence="3 7" id="KW-0472">Membrane</keyword>
<protein>
    <submittedName>
        <fullName evidence="10">Methyl-accepting chemotaxis protein</fullName>
    </submittedName>
</protein>
<dbReference type="InterPro" id="IPR004089">
    <property type="entry name" value="MCPsignal_dom"/>
</dbReference>
<dbReference type="CDD" id="cd11386">
    <property type="entry name" value="MCP_signal"/>
    <property type="match status" value="1"/>
</dbReference>
<dbReference type="Pfam" id="PF00015">
    <property type="entry name" value="MCPsignal"/>
    <property type="match status" value="1"/>
</dbReference>
<dbReference type="Gene3D" id="6.10.340.10">
    <property type="match status" value="1"/>
</dbReference>
<feature type="domain" description="HAMP" evidence="9">
    <location>
        <begin position="244"/>
        <end position="281"/>
    </location>
</feature>
<evidence type="ECO:0000313" key="10">
    <source>
        <dbReference type="EMBL" id="MBB6676528.1"/>
    </source>
</evidence>
<evidence type="ECO:0000256" key="1">
    <source>
        <dbReference type="ARBA" id="ARBA00004236"/>
    </source>
</evidence>
<feature type="domain" description="Methyl-accepting transducer" evidence="8">
    <location>
        <begin position="300"/>
        <end position="536"/>
    </location>
</feature>
<evidence type="ECO:0000256" key="6">
    <source>
        <dbReference type="PROSITE-ProRule" id="PRU00284"/>
    </source>
</evidence>
<sequence length="586" mass="64740">MNRRTNRIIQFTRTLRFRLILLLLIPMFFFVLTAFMQLNTISSNMDKMDRILFEGTYQTNDLTVQADRDAYEAMSKYNMLRFAELNQEQHDQIAKEFEESAHWVDSRITRLTALMKRLDMLSLTDPETSLTVEQTLANIDTQIQAWHDQASANIQNNTPVNIDQELALADNFEASRAGIVSLNSMIAQYAHDETEYLNQSTQSNKQITIICLAIEWVLILSMGYLLIRYFGRSFNKTLYKTTLVASGDLQPAPEKKYRKDELGQLLQAVDTMIGRMRGLVGQINDNTQAVAASAVELSTGAKESAASANHVAAHIQEVTEQAEVQTNIAEESSRAVEEMAVGVQRIAESTNVIADAANVASEQAEEGNTHMHSLRQQMDSIFEGIQSLSRTVAQLTEKSEQIGQITENITSFANQTNILSLNASIEAARAGEHGRGFAVVAQEIRKLASGSLESAEVISSLIEETRSEISKASGYMNSTLSQSDAGQAMLNEVEEDFSEILQAVKQVAVQVHETSAITEQMSASSEEVAASMEQSATAAREVAGKTQEVSAATEEQLALAENISHASEQLRTIVDSLKQSVSQFKL</sequence>
<evidence type="ECO:0000256" key="5">
    <source>
        <dbReference type="ARBA" id="ARBA00029447"/>
    </source>
</evidence>
<dbReference type="GO" id="GO:0007165">
    <property type="term" value="P:signal transduction"/>
    <property type="evidence" value="ECO:0007669"/>
    <property type="project" value="UniProtKB-KW"/>
</dbReference>
<dbReference type="GO" id="GO:0005886">
    <property type="term" value="C:plasma membrane"/>
    <property type="evidence" value="ECO:0007669"/>
    <property type="project" value="UniProtKB-SubCell"/>
</dbReference>
<evidence type="ECO:0000256" key="4">
    <source>
        <dbReference type="ARBA" id="ARBA00023224"/>
    </source>
</evidence>
<dbReference type="PANTHER" id="PTHR32089:SF112">
    <property type="entry name" value="LYSOZYME-LIKE PROTEIN-RELATED"/>
    <property type="match status" value="1"/>
</dbReference>
<dbReference type="SUPFAM" id="SSF58104">
    <property type="entry name" value="Methyl-accepting chemotaxis protein (MCP) signaling domain"/>
    <property type="match status" value="1"/>
</dbReference>
<keyword evidence="11" id="KW-1185">Reference proteome</keyword>
<dbReference type="RefSeq" id="WP_185177820.1">
    <property type="nucleotide sequence ID" value="NZ_CBCSEP010000001.1"/>
</dbReference>
<gene>
    <name evidence="10" type="ORF">H4Q31_04210</name>
</gene>
<evidence type="ECO:0000313" key="11">
    <source>
        <dbReference type="Proteomes" id="UP000574133"/>
    </source>
</evidence>
<dbReference type="SMART" id="SM00283">
    <property type="entry name" value="MA"/>
    <property type="match status" value="1"/>
</dbReference>
<comment type="similarity">
    <text evidence="5">Belongs to the methyl-accepting chemotaxis (MCP) protein family.</text>
</comment>
<evidence type="ECO:0000259" key="9">
    <source>
        <dbReference type="PROSITE" id="PS50885"/>
    </source>
</evidence>
<evidence type="ECO:0000259" key="8">
    <source>
        <dbReference type="PROSITE" id="PS50111"/>
    </source>
</evidence>
<keyword evidence="7" id="KW-0812">Transmembrane</keyword>
<evidence type="ECO:0000256" key="7">
    <source>
        <dbReference type="SAM" id="Phobius"/>
    </source>
</evidence>
<keyword evidence="4 6" id="KW-0807">Transducer</keyword>
<dbReference type="EMBL" id="JACJVN010000018">
    <property type="protein sequence ID" value="MBB6676528.1"/>
    <property type="molecule type" value="Genomic_DNA"/>
</dbReference>
<dbReference type="GO" id="GO:0006935">
    <property type="term" value="P:chemotaxis"/>
    <property type="evidence" value="ECO:0007669"/>
    <property type="project" value="InterPro"/>
</dbReference>
<dbReference type="PANTHER" id="PTHR32089">
    <property type="entry name" value="METHYL-ACCEPTING CHEMOTAXIS PROTEIN MCPB"/>
    <property type="match status" value="1"/>
</dbReference>
<dbReference type="PROSITE" id="PS50111">
    <property type="entry name" value="CHEMOTAXIS_TRANSDUC_2"/>
    <property type="match status" value="1"/>
</dbReference>
<dbReference type="PRINTS" id="PR00260">
    <property type="entry name" value="CHEMTRNSDUCR"/>
</dbReference>
<dbReference type="PROSITE" id="PS50885">
    <property type="entry name" value="HAMP"/>
    <property type="match status" value="1"/>
</dbReference>
<proteinExistence type="inferred from homology"/>
<dbReference type="Proteomes" id="UP000574133">
    <property type="component" value="Unassembled WGS sequence"/>
</dbReference>
<organism evidence="10 11">
    <name type="scientific">Cohnella lubricantis</name>
    <dbReference type="NCBI Taxonomy" id="2163172"/>
    <lineage>
        <taxon>Bacteria</taxon>
        <taxon>Bacillati</taxon>
        <taxon>Bacillota</taxon>
        <taxon>Bacilli</taxon>
        <taxon>Bacillales</taxon>
        <taxon>Paenibacillaceae</taxon>
        <taxon>Cohnella</taxon>
    </lineage>
</organism>
<evidence type="ECO:0000256" key="2">
    <source>
        <dbReference type="ARBA" id="ARBA00022475"/>
    </source>
</evidence>
<comment type="caution">
    <text evidence="10">The sequence shown here is derived from an EMBL/GenBank/DDBJ whole genome shotgun (WGS) entry which is preliminary data.</text>
</comment>
<dbReference type="InterPro" id="IPR004090">
    <property type="entry name" value="Chemotax_Me-accpt_rcpt"/>
</dbReference>
<dbReference type="GO" id="GO:0004888">
    <property type="term" value="F:transmembrane signaling receptor activity"/>
    <property type="evidence" value="ECO:0007669"/>
    <property type="project" value="InterPro"/>
</dbReference>
<evidence type="ECO:0000256" key="3">
    <source>
        <dbReference type="ARBA" id="ARBA00023136"/>
    </source>
</evidence>
<keyword evidence="7" id="KW-1133">Transmembrane helix</keyword>
<dbReference type="InterPro" id="IPR003660">
    <property type="entry name" value="HAMP_dom"/>
</dbReference>
<dbReference type="Gene3D" id="1.10.287.950">
    <property type="entry name" value="Methyl-accepting chemotaxis protein"/>
    <property type="match status" value="1"/>
</dbReference>
<feature type="transmembrane region" description="Helical" evidence="7">
    <location>
        <begin position="20"/>
        <end position="38"/>
    </location>
</feature>
<name>A0A841TAV6_9BACL</name>
<comment type="subcellular location">
    <subcellularLocation>
        <location evidence="1">Cell membrane</location>
    </subcellularLocation>
</comment>
<dbReference type="AlphaFoldDB" id="A0A841TAV6"/>
<reference evidence="10 11" key="1">
    <citation type="submission" date="2020-08" db="EMBL/GenBank/DDBJ databases">
        <title>Cohnella phylogeny.</title>
        <authorList>
            <person name="Dunlap C."/>
        </authorList>
    </citation>
    <scope>NUCLEOTIDE SEQUENCE [LARGE SCALE GENOMIC DNA]</scope>
    <source>
        <strain evidence="10 11">DSM 103658</strain>
    </source>
</reference>
<dbReference type="Pfam" id="PF00672">
    <property type="entry name" value="HAMP"/>
    <property type="match status" value="1"/>
</dbReference>
<keyword evidence="2" id="KW-1003">Cell membrane</keyword>
<accession>A0A841TAV6</accession>